<dbReference type="Gramene" id="ONK72830">
    <property type="protein sequence ID" value="ONK72830"/>
    <property type="gene ID" value="A4U43_C04F23670"/>
</dbReference>
<organism evidence="1 2">
    <name type="scientific">Asparagus officinalis</name>
    <name type="common">Garden asparagus</name>
    <dbReference type="NCBI Taxonomy" id="4686"/>
    <lineage>
        <taxon>Eukaryota</taxon>
        <taxon>Viridiplantae</taxon>
        <taxon>Streptophyta</taxon>
        <taxon>Embryophyta</taxon>
        <taxon>Tracheophyta</taxon>
        <taxon>Spermatophyta</taxon>
        <taxon>Magnoliopsida</taxon>
        <taxon>Liliopsida</taxon>
        <taxon>Asparagales</taxon>
        <taxon>Asparagaceae</taxon>
        <taxon>Asparagoideae</taxon>
        <taxon>Asparagus</taxon>
    </lineage>
</organism>
<protein>
    <submittedName>
        <fullName evidence="1">Uncharacterized protein</fullName>
    </submittedName>
</protein>
<proteinExistence type="predicted"/>
<dbReference type="AlphaFoldDB" id="A0A5P1F8J3"/>
<evidence type="ECO:0000313" key="2">
    <source>
        <dbReference type="Proteomes" id="UP000243459"/>
    </source>
</evidence>
<accession>A0A5P1F8J3</accession>
<evidence type="ECO:0000313" key="1">
    <source>
        <dbReference type="EMBL" id="ONK72830.1"/>
    </source>
</evidence>
<keyword evidence="2" id="KW-1185">Reference proteome</keyword>
<dbReference type="Proteomes" id="UP000243459">
    <property type="component" value="Chromosome 4"/>
</dbReference>
<reference evidence="2" key="1">
    <citation type="journal article" date="2017" name="Nat. Commun.">
        <title>The asparagus genome sheds light on the origin and evolution of a young Y chromosome.</title>
        <authorList>
            <person name="Harkess A."/>
            <person name="Zhou J."/>
            <person name="Xu C."/>
            <person name="Bowers J.E."/>
            <person name="Van der Hulst R."/>
            <person name="Ayyampalayam S."/>
            <person name="Mercati F."/>
            <person name="Riccardi P."/>
            <person name="McKain M.R."/>
            <person name="Kakrana A."/>
            <person name="Tang H."/>
            <person name="Ray J."/>
            <person name="Groenendijk J."/>
            <person name="Arikit S."/>
            <person name="Mathioni S.M."/>
            <person name="Nakano M."/>
            <person name="Shan H."/>
            <person name="Telgmann-Rauber A."/>
            <person name="Kanno A."/>
            <person name="Yue Z."/>
            <person name="Chen H."/>
            <person name="Li W."/>
            <person name="Chen Y."/>
            <person name="Xu X."/>
            <person name="Zhang Y."/>
            <person name="Luo S."/>
            <person name="Chen H."/>
            <person name="Gao J."/>
            <person name="Mao Z."/>
            <person name="Pires J.C."/>
            <person name="Luo M."/>
            <person name="Kudrna D."/>
            <person name="Wing R.A."/>
            <person name="Meyers B.C."/>
            <person name="Yi K."/>
            <person name="Kong H."/>
            <person name="Lavrijsen P."/>
            <person name="Sunseri F."/>
            <person name="Falavigna A."/>
            <person name="Ye Y."/>
            <person name="Leebens-Mack J.H."/>
            <person name="Chen G."/>
        </authorList>
    </citation>
    <scope>NUCLEOTIDE SEQUENCE [LARGE SCALE GENOMIC DNA]</scope>
    <source>
        <strain evidence="2">cv. DH0086</strain>
    </source>
</reference>
<name>A0A5P1F8J3_ASPOF</name>
<sequence length="149" mass="15283">MRAVGWSEELAAGEREGACRSASCGVWAGGATVAWEFERPEGGRLSSWVGGSLGLEASSCGSTGRPAVGKGSFVWLAAALCSGEFGRSGQSNGVAAAAGVLWAYCWAAEASGNGCGMRRERLYCWRQGELGGGDLQLKGRASGVSSRAR</sequence>
<gene>
    <name evidence="1" type="ORF">A4U43_C04F23670</name>
</gene>
<dbReference type="EMBL" id="CM007384">
    <property type="protein sequence ID" value="ONK72830.1"/>
    <property type="molecule type" value="Genomic_DNA"/>
</dbReference>